<proteinExistence type="predicted"/>
<organism evidence="2 3">
    <name type="scientific">Caerostris extrusa</name>
    <name type="common">Bark spider</name>
    <name type="synonym">Caerostris bankana</name>
    <dbReference type="NCBI Taxonomy" id="172846"/>
    <lineage>
        <taxon>Eukaryota</taxon>
        <taxon>Metazoa</taxon>
        <taxon>Ecdysozoa</taxon>
        <taxon>Arthropoda</taxon>
        <taxon>Chelicerata</taxon>
        <taxon>Arachnida</taxon>
        <taxon>Araneae</taxon>
        <taxon>Araneomorphae</taxon>
        <taxon>Entelegynae</taxon>
        <taxon>Araneoidea</taxon>
        <taxon>Araneidae</taxon>
        <taxon>Caerostris</taxon>
    </lineage>
</organism>
<gene>
    <name evidence="2" type="ORF">CEXT_399451</name>
</gene>
<accession>A0AAV4QSR6</accession>
<evidence type="ECO:0000313" key="3">
    <source>
        <dbReference type="Proteomes" id="UP001054945"/>
    </source>
</evidence>
<feature type="region of interest" description="Disordered" evidence="1">
    <location>
        <begin position="52"/>
        <end position="80"/>
    </location>
</feature>
<sequence>MERSLNHSMWKTEIKMELLIEKHGSTRVPPTNQTAPPATPFFPCHGLNNALSSHSDVSESTQVELKTHRAPARQHKGPSD</sequence>
<feature type="compositionally biased region" description="Basic residues" evidence="1">
    <location>
        <begin position="68"/>
        <end position="80"/>
    </location>
</feature>
<protein>
    <submittedName>
        <fullName evidence="2">Uncharacterized protein</fullName>
    </submittedName>
</protein>
<comment type="caution">
    <text evidence="2">The sequence shown here is derived from an EMBL/GenBank/DDBJ whole genome shotgun (WGS) entry which is preliminary data.</text>
</comment>
<keyword evidence="3" id="KW-1185">Reference proteome</keyword>
<dbReference type="Proteomes" id="UP001054945">
    <property type="component" value="Unassembled WGS sequence"/>
</dbReference>
<reference evidence="2 3" key="1">
    <citation type="submission" date="2021-06" db="EMBL/GenBank/DDBJ databases">
        <title>Caerostris extrusa draft genome.</title>
        <authorList>
            <person name="Kono N."/>
            <person name="Arakawa K."/>
        </authorList>
    </citation>
    <scope>NUCLEOTIDE SEQUENCE [LARGE SCALE GENOMIC DNA]</scope>
</reference>
<feature type="compositionally biased region" description="Polar residues" evidence="1">
    <location>
        <begin position="52"/>
        <end position="64"/>
    </location>
</feature>
<evidence type="ECO:0000313" key="2">
    <source>
        <dbReference type="EMBL" id="GIY11177.1"/>
    </source>
</evidence>
<evidence type="ECO:0000256" key="1">
    <source>
        <dbReference type="SAM" id="MobiDB-lite"/>
    </source>
</evidence>
<name>A0AAV4QSR6_CAEEX</name>
<dbReference type="EMBL" id="BPLR01006615">
    <property type="protein sequence ID" value="GIY11177.1"/>
    <property type="molecule type" value="Genomic_DNA"/>
</dbReference>
<dbReference type="AlphaFoldDB" id="A0AAV4QSR6"/>